<organism evidence="1">
    <name type="scientific">Bacillus aerius</name>
    <dbReference type="NCBI Taxonomy" id="293388"/>
    <lineage>
        <taxon>Bacteria</taxon>
        <taxon>Bacillati</taxon>
        <taxon>Bacillota</taxon>
        <taxon>Bacilli</taxon>
        <taxon>Bacillales</taxon>
        <taxon>Bacillaceae</taxon>
        <taxon>Bacillus</taxon>
    </lineage>
</organism>
<reference evidence="1" key="1">
    <citation type="submission" date="2024-07" db="EMBL/GenBank/DDBJ databases">
        <authorList>
            <person name="Wang K."/>
            <person name="Liang S."/>
            <person name="Wang S."/>
        </authorList>
    </citation>
    <scope>NUCLEOTIDE SEQUENCE</scope>
    <source>
        <strain evidence="1">KW1</strain>
    </source>
</reference>
<gene>
    <name evidence="1" type="ORF">AB4922_03870</name>
</gene>
<proteinExistence type="predicted"/>
<dbReference type="InterPro" id="IPR029035">
    <property type="entry name" value="DHS-like_NAD/FAD-binding_dom"/>
</dbReference>
<dbReference type="SUPFAM" id="SSF52467">
    <property type="entry name" value="DHS-like NAD/FAD-binding domain"/>
    <property type="match status" value="1"/>
</dbReference>
<dbReference type="AlphaFoldDB" id="A0AB39J7Y2"/>
<dbReference type="EMBL" id="CP162911">
    <property type="protein sequence ID" value="XDL62107.1"/>
    <property type="molecule type" value="Genomic_DNA"/>
</dbReference>
<dbReference type="RefSeq" id="WP_368774936.1">
    <property type="nucleotide sequence ID" value="NZ_CP162911.1"/>
</dbReference>
<evidence type="ECO:0000313" key="1">
    <source>
        <dbReference type="EMBL" id="XDL62107.1"/>
    </source>
</evidence>
<dbReference type="Pfam" id="PF13289">
    <property type="entry name" value="SIR2_2"/>
    <property type="match status" value="1"/>
</dbReference>
<name>A0AB39J7Y2_9BACI</name>
<protein>
    <submittedName>
        <fullName evidence="1">SIR2 family protein</fullName>
    </submittedName>
</protein>
<accession>A0AB39J7Y2</accession>
<sequence>MLNSNIFEYIKEITTSSRNGKLVFFVGAGVSTLSDYPQWWRLVDKYHEELYGSSKNGNYSSDELLRIPQIFYNVKGPAAFDNILEGFFQVDKSTNQIHDKILAMNPVHIITTNYDNLIETACWKRGKYFSVISAEENVANANSPRFILKVHGDFRLGYKGENVVLKEDDYLNYDQNYPLISNLMKTIIATHTIVFLGYGLADYNINMLLNWVKKLQRDSYNKPFFIRTDPSPIEKETLIYYEKKGLRIIDAASLIGSSETDYFKRYSTVMNYLIDSKENKFITKEDVIEYIYEKISPLFFLQHIRKIDLKHVFDYDYHFEVNGTVFRHNNKGFGYMEHFFKLREDNNERSKLSKEQCEMFNAISNFFETNGIICMAEDTGTMNISIEISNLAYHGKYDEMRKFIEEQSMNIEDDFKKAFFLACLGRWQESYNLYSEIILNSIEESNLCLHYLSQINRFRVYQSITQSETQFRGNGLFTEDFLARIDSEMKNFDIGNLFSGMPSGFQKKYKILEFLSDNQFLYEDTVKLFELTNKVRSEMSKGSYSFGLSSDIIILLRLTDNLRFLYENFIWSTSFREFHQYVRNSMSLLIEKAEYERTRDIDEIGFAFGGTKTDFYIDYYDFVNITRNFKIDDIKNIEKSCSIDKIRFDKQEKIEEYLVRIAEEITKQFSANEMNIAFYNRFINEAKVAFYFAKYIKLSEEGLVKIVKTLLFHIPERYINIGERHVWLERLTIYNDLPKSIISIIDDFLVLQAEKQNDPNFSELSSNGRYSRDYGALINHFEESFISKRLSEIALCLTKEKQKQMNFLFGLLTLLSLDAKKHLLSLKKIENIDDLMIAFRMGLIDEVSIEHEEIVINYLETKKIHSIAEKETGIHFSNNDYMGILGVLYLLGKTNNLEIEEYVGIDDKYDFFVKPENFDYKKFIPAWLKNFNGRLLDEIAGNKHMKDHVIQILKERVKNTNDKRYLEILMNHFI</sequence>